<feature type="transmembrane region" description="Helical" evidence="9">
    <location>
        <begin position="183"/>
        <end position="202"/>
    </location>
</feature>
<dbReference type="Gene3D" id="1.20.1250.20">
    <property type="entry name" value="MFS general substrate transporter like domains"/>
    <property type="match status" value="1"/>
</dbReference>
<dbReference type="Gene3D" id="1.25.10.10">
    <property type="entry name" value="Leucine-rich Repeat Variant"/>
    <property type="match status" value="2"/>
</dbReference>
<evidence type="ECO:0000256" key="9">
    <source>
        <dbReference type="RuleBase" id="RU363121"/>
    </source>
</evidence>
<dbReference type="PROSITE" id="PS00889">
    <property type="entry name" value="CNMP_BINDING_2"/>
    <property type="match status" value="1"/>
</dbReference>
<dbReference type="OrthoDB" id="3525895at2"/>
<evidence type="ECO:0000256" key="4">
    <source>
        <dbReference type="ARBA" id="ARBA00022741"/>
    </source>
</evidence>
<protein>
    <recommendedName>
        <fullName evidence="9">ADP,ATP carrier protein</fullName>
    </recommendedName>
</protein>
<dbReference type="SMART" id="SM00100">
    <property type="entry name" value="cNMP"/>
    <property type="match status" value="2"/>
</dbReference>
<dbReference type="Proteomes" id="UP000426246">
    <property type="component" value="Chromosome"/>
</dbReference>
<dbReference type="PROSITE" id="PS50042">
    <property type="entry name" value="CNMP_BINDING_3"/>
    <property type="match status" value="2"/>
</dbReference>
<dbReference type="InterPro" id="IPR036259">
    <property type="entry name" value="MFS_trans_sf"/>
</dbReference>
<keyword evidence="12" id="KW-1185">Reference proteome</keyword>
<dbReference type="CDD" id="cd00038">
    <property type="entry name" value="CAP_ED"/>
    <property type="match status" value="2"/>
</dbReference>
<feature type="transmembrane region" description="Helical" evidence="9">
    <location>
        <begin position="245"/>
        <end position="264"/>
    </location>
</feature>
<dbReference type="SUPFAM" id="SSF48371">
    <property type="entry name" value="ARM repeat"/>
    <property type="match status" value="1"/>
</dbReference>
<dbReference type="SUPFAM" id="SSF103473">
    <property type="entry name" value="MFS general substrate transporter"/>
    <property type="match status" value="1"/>
</dbReference>
<dbReference type="PANTHER" id="PTHR11635:SF152">
    <property type="entry name" value="CAMP-DEPENDENT PROTEIN KINASE TYPE I REGULATORY SUBUNIT-RELATED"/>
    <property type="match status" value="1"/>
</dbReference>
<dbReference type="SUPFAM" id="SSF51206">
    <property type="entry name" value="cAMP-binding domain-like"/>
    <property type="match status" value="2"/>
</dbReference>
<evidence type="ECO:0000256" key="7">
    <source>
        <dbReference type="ARBA" id="ARBA00023136"/>
    </source>
</evidence>
<sequence>MKKLGNANIFTNAIQKFGADREEYTKIFLLFGYLFCIVSASTIGRTAADTLFLSRFDSSKLSLMYLPQAAALLLAGFIFQKVCTRLRTDQLVLSVITLVSMLTLGSRLLVDFGFQWVFPVIYVGYDVFNFLMIVCFWQFATAIMDQRKAKRMIGLVGSGGIVGGIVSGFGLKLLVGPLGTENLIFIYAGLQFLCLILVRYHLHKTKDRQQLFSISKAPVKKQASASRPRAEGKEGLFKNVPHLKYVALMAGTLVISLTFIDFQFKVILRESLQNEALAGFMGSFYGFAGLLALFIQFFVSGRLITRFGVMTAILVFPIVLFAGSFAVLLMPVLAMAVMVKGSDKVVGDTIYSSVSQLIMFPISPEWRGRAKGFLDGVVRNGAKGVAAISLIVLTKLLTVHQFSYLILALIACCIFAAIRIKAAYLKMLLATLQTREIDLLDTEQLDLMDPASIQLLINALRSEEKQQAIYAFRMLRGLEQFDLNPYVAELLRHPVVEVRTETLKYIQQTIPPEGEHELEPLLQSPIVKVKSNAIMALSAYAKDDQVERISGFLEEADVRIKAAAIAGLIKYYGIEGMFQAVGTLKSLIESGREEERTAMASLFGKIGIASFYKPLIQLLQDNSAHVQVYALKSAAVLRVPELAPFIIPLMQKAGTRQKAIEALSAYDEAIILPLLEPYLIGEKTILHLPKVFERVGTQRAFDLLLHAYEQVSDELREKILESLVRLHPSLGRTDNRRIENYIMQETSLYWKFTDHGKDLGEEDEFAEVFEAVKQIKAHILIRVFQLLSLIYDPKTVHAIQANWMGGDVRQQANSAEVVDQLMQGGLRTEMTKIMLASPIKRTHTDLSSLGPSLSWLFTQKDAWLNQVIQFAAYQSLNKPQYKEILNLFDVAATKEDQEERVTQLDRVKLLKNVTLFRGLSGKDLSKISEHLLEVSVKKGEAVIREFEDGDSLYLMHKGNAAVFRNNIEVGKLVAGDCFGEMGMLIQSKRTATVIAEEDMHLFRLDSVALYEMIFDQTAIALELMRLLSRRLRSALALVGSTKTNEPEKITPPVNETNNAAITQINNGIILQRMLVLQKISLFAHFAQEDFIRLAHMVEEVIYEPGESICKSGEAGDTMYGIIEGTVQVHRGEEKLAKLSVGQCFGEMAIIDGDPRSADCTAIERTILLQLTKDQVFSFCFQQMNVLKSMMRVLAERLKDMQDRV</sequence>
<feature type="domain" description="Cyclic nucleotide-binding" evidence="10">
    <location>
        <begin position="1081"/>
        <end position="1196"/>
    </location>
</feature>
<keyword evidence="7 9" id="KW-0472">Membrane</keyword>
<gene>
    <name evidence="11" type="ORF">EHS13_03635</name>
</gene>
<dbReference type="Gene3D" id="2.60.120.10">
    <property type="entry name" value="Jelly Rolls"/>
    <property type="match status" value="2"/>
</dbReference>
<evidence type="ECO:0000256" key="2">
    <source>
        <dbReference type="ARBA" id="ARBA00022448"/>
    </source>
</evidence>
<dbReference type="KEGG" id="ppsc:EHS13_03635"/>
<dbReference type="RefSeq" id="WP_155699055.1">
    <property type="nucleotide sequence ID" value="NZ_CP034235.1"/>
</dbReference>
<dbReference type="InterPro" id="IPR018488">
    <property type="entry name" value="cNMP-bd_CS"/>
</dbReference>
<feature type="transmembrane region" description="Helical" evidence="9">
    <location>
        <begin position="116"/>
        <end position="140"/>
    </location>
</feature>
<proteinExistence type="inferred from homology"/>
<feature type="transmembrane region" description="Helical" evidence="9">
    <location>
        <begin position="24"/>
        <end position="43"/>
    </location>
</feature>
<dbReference type="GO" id="GO:0005471">
    <property type="term" value="F:ATP:ADP antiporter activity"/>
    <property type="evidence" value="ECO:0007669"/>
    <property type="project" value="InterPro"/>
</dbReference>
<evidence type="ECO:0000313" key="12">
    <source>
        <dbReference type="Proteomes" id="UP000426246"/>
    </source>
</evidence>
<dbReference type="AlphaFoldDB" id="A0A6B8RF47"/>
<accession>A0A6B8RF47</accession>
<keyword evidence="6 9" id="KW-1133">Transmembrane helix</keyword>
<dbReference type="InterPro" id="IPR000595">
    <property type="entry name" value="cNMP-bd_dom"/>
</dbReference>
<evidence type="ECO:0000259" key="10">
    <source>
        <dbReference type="PROSITE" id="PS50042"/>
    </source>
</evidence>
<dbReference type="GO" id="GO:0005952">
    <property type="term" value="C:cAMP-dependent protein kinase complex"/>
    <property type="evidence" value="ECO:0007669"/>
    <property type="project" value="InterPro"/>
</dbReference>
<keyword evidence="5 9" id="KW-0067">ATP-binding</keyword>
<feature type="transmembrane region" description="Helical" evidence="9">
    <location>
        <begin position="91"/>
        <end position="110"/>
    </location>
</feature>
<dbReference type="InterPro" id="IPR016024">
    <property type="entry name" value="ARM-type_fold"/>
</dbReference>
<evidence type="ECO:0000256" key="5">
    <source>
        <dbReference type="ARBA" id="ARBA00022840"/>
    </source>
</evidence>
<dbReference type="PANTHER" id="PTHR11635">
    <property type="entry name" value="CAMP-DEPENDENT PROTEIN KINASE REGULATORY CHAIN"/>
    <property type="match status" value="1"/>
</dbReference>
<dbReference type="InterPro" id="IPR018490">
    <property type="entry name" value="cNMP-bd_dom_sf"/>
</dbReference>
<keyword evidence="4 9" id="KW-0547">Nucleotide-binding</keyword>
<feature type="transmembrane region" description="Helical" evidence="9">
    <location>
        <begin position="152"/>
        <end position="171"/>
    </location>
</feature>
<dbReference type="Pfam" id="PF03219">
    <property type="entry name" value="TLC"/>
    <property type="match status" value="1"/>
</dbReference>
<feature type="transmembrane region" description="Helical" evidence="9">
    <location>
        <begin position="402"/>
        <end position="420"/>
    </location>
</feature>
<evidence type="ECO:0000313" key="11">
    <source>
        <dbReference type="EMBL" id="QGQ94058.1"/>
    </source>
</evidence>
<dbReference type="Pfam" id="PF00027">
    <property type="entry name" value="cNMP_binding"/>
    <property type="match status" value="2"/>
</dbReference>
<dbReference type="InterPro" id="IPR011989">
    <property type="entry name" value="ARM-like"/>
</dbReference>
<feature type="domain" description="Cyclic nucleotide-binding" evidence="10">
    <location>
        <begin position="915"/>
        <end position="1030"/>
    </location>
</feature>
<dbReference type="InterPro" id="IPR050503">
    <property type="entry name" value="cAMP-dep_PK_reg_su-like"/>
</dbReference>
<feature type="transmembrane region" description="Helical" evidence="9">
    <location>
        <begin position="63"/>
        <end position="79"/>
    </location>
</feature>
<evidence type="ECO:0000256" key="1">
    <source>
        <dbReference type="ARBA" id="ARBA00004141"/>
    </source>
</evidence>
<organism evidence="11 12">
    <name type="scientific">Paenibacillus psychroresistens</name>
    <dbReference type="NCBI Taxonomy" id="1778678"/>
    <lineage>
        <taxon>Bacteria</taxon>
        <taxon>Bacillati</taxon>
        <taxon>Bacillota</taxon>
        <taxon>Bacilli</taxon>
        <taxon>Bacillales</taxon>
        <taxon>Paenibacillaceae</taxon>
        <taxon>Paenibacillus</taxon>
    </lineage>
</organism>
<evidence type="ECO:0000256" key="6">
    <source>
        <dbReference type="ARBA" id="ARBA00022989"/>
    </source>
</evidence>
<evidence type="ECO:0000256" key="8">
    <source>
        <dbReference type="ARBA" id="ARBA00023159"/>
    </source>
</evidence>
<dbReference type="GO" id="GO:0005829">
    <property type="term" value="C:cytosol"/>
    <property type="evidence" value="ECO:0007669"/>
    <property type="project" value="TreeGrafter"/>
</dbReference>
<evidence type="ECO:0000256" key="3">
    <source>
        <dbReference type="ARBA" id="ARBA00022692"/>
    </source>
</evidence>
<dbReference type="GO" id="GO:0005524">
    <property type="term" value="F:ATP binding"/>
    <property type="evidence" value="ECO:0007669"/>
    <property type="project" value="UniProtKB-KW"/>
</dbReference>
<keyword evidence="3 9" id="KW-0812">Transmembrane</keyword>
<feature type="transmembrane region" description="Helical" evidence="9">
    <location>
        <begin position="276"/>
        <end position="299"/>
    </location>
</feature>
<dbReference type="InterPro" id="IPR014710">
    <property type="entry name" value="RmlC-like_jellyroll"/>
</dbReference>
<feature type="transmembrane region" description="Helical" evidence="9">
    <location>
        <begin position="311"/>
        <end position="339"/>
    </location>
</feature>
<dbReference type="GO" id="GO:0016020">
    <property type="term" value="C:membrane"/>
    <property type="evidence" value="ECO:0007669"/>
    <property type="project" value="UniProtKB-SubCell"/>
</dbReference>
<reference evidence="12" key="1">
    <citation type="submission" date="2018-11" db="EMBL/GenBank/DDBJ databases">
        <title>Complete genome sequence of Paenibacillus sp. ML311-T8.</title>
        <authorList>
            <person name="Nam Y.-D."/>
            <person name="Kang J."/>
            <person name="Chung W.-H."/>
            <person name="Park Y.S."/>
        </authorList>
    </citation>
    <scope>NUCLEOTIDE SEQUENCE [LARGE SCALE GENOMIC DNA]</scope>
    <source>
        <strain evidence="12">ML311-T8</strain>
    </source>
</reference>
<comment type="similarity">
    <text evidence="9">Belongs to the ADP/ATP translocase tlc family.</text>
</comment>
<keyword evidence="2 9" id="KW-0813">Transport</keyword>
<comment type="subcellular location">
    <subcellularLocation>
        <location evidence="1 9">Membrane</location>
        <topology evidence="1 9">Multi-pass membrane protein</topology>
    </subcellularLocation>
</comment>
<keyword evidence="8" id="KW-0010">Activator</keyword>
<dbReference type="InterPro" id="IPR004667">
    <property type="entry name" value="ADP_ATP_car_bac_type"/>
</dbReference>
<name>A0A6B8RF47_9BACL</name>
<dbReference type="EMBL" id="CP034235">
    <property type="protein sequence ID" value="QGQ94058.1"/>
    <property type="molecule type" value="Genomic_DNA"/>
</dbReference>